<dbReference type="PATRIC" id="fig|1006576.9.peg.1090"/>
<evidence type="ECO:0000313" key="9">
    <source>
        <dbReference type="EMBL" id="CEP78395.1"/>
    </source>
</evidence>
<evidence type="ECO:0000256" key="3">
    <source>
        <dbReference type="ARBA" id="ARBA00022475"/>
    </source>
</evidence>
<dbReference type="CDD" id="cd06261">
    <property type="entry name" value="TM_PBP2"/>
    <property type="match status" value="1"/>
</dbReference>
<feature type="transmembrane region" description="Helical" evidence="7">
    <location>
        <begin position="250"/>
        <end position="272"/>
    </location>
</feature>
<dbReference type="PANTHER" id="PTHR43744">
    <property type="entry name" value="ABC TRANSPORTER PERMEASE PROTEIN MG189-RELATED-RELATED"/>
    <property type="match status" value="1"/>
</dbReference>
<evidence type="ECO:0000256" key="1">
    <source>
        <dbReference type="ARBA" id="ARBA00004651"/>
    </source>
</evidence>
<name>A0A0C7P2A3_DEFTU</name>
<dbReference type="PANTHER" id="PTHR43744:SF8">
    <property type="entry name" value="SN-GLYCEROL-3-PHOSPHATE TRANSPORT SYSTEM PERMEASE PROTEIN UGPE"/>
    <property type="match status" value="1"/>
</dbReference>
<dbReference type="Gene3D" id="1.10.3720.10">
    <property type="entry name" value="MetI-like"/>
    <property type="match status" value="1"/>
</dbReference>
<feature type="transmembrane region" description="Helical" evidence="7">
    <location>
        <begin position="7"/>
        <end position="28"/>
    </location>
</feature>
<dbReference type="SUPFAM" id="SSF161098">
    <property type="entry name" value="MetI-like"/>
    <property type="match status" value="1"/>
</dbReference>
<dbReference type="InterPro" id="IPR035906">
    <property type="entry name" value="MetI-like_sf"/>
</dbReference>
<comment type="subcellular location">
    <subcellularLocation>
        <location evidence="1 7">Cell membrane</location>
        <topology evidence="1 7">Multi-pass membrane protein</topology>
    </subcellularLocation>
</comment>
<evidence type="ECO:0000256" key="6">
    <source>
        <dbReference type="ARBA" id="ARBA00023136"/>
    </source>
</evidence>
<organism evidence="9 10">
    <name type="scientific">Defluviitoga tunisiensis</name>
    <dbReference type="NCBI Taxonomy" id="1006576"/>
    <lineage>
        <taxon>Bacteria</taxon>
        <taxon>Thermotogati</taxon>
        <taxon>Thermotogota</taxon>
        <taxon>Thermotogae</taxon>
        <taxon>Petrotogales</taxon>
        <taxon>Petrotogaceae</taxon>
        <taxon>Defluviitoga</taxon>
    </lineage>
</organism>
<evidence type="ECO:0000256" key="2">
    <source>
        <dbReference type="ARBA" id="ARBA00022448"/>
    </source>
</evidence>
<evidence type="ECO:0000259" key="8">
    <source>
        <dbReference type="PROSITE" id="PS50928"/>
    </source>
</evidence>
<keyword evidence="6 7" id="KW-0472">Membrane</keyword>
<keyword evidence="4 7" id="KW-0812">Transmembrane</keyword>
<feature type="transmembrane region" description="Helical" evidence="7">
    <location>
        <begin position="214"/>
        <end position="238"/>
    </location>
</feature>
<dbReference type="GO" id="GO:0005886">
    <property type="term" value="C:plasma membrane"/>
    <property type="evidence" value="ECO:0007669"/>
    <property type="project" value="UniProtKB-SubCell"/>
</dbReference>
<reference evidence="10" key="1">
    <citation type="submission" date="2014-11" db="EMBL/GenBank/DDBJ databases">
        <authorList>
            <person name="Wibberg D."/>
        </authorList>
    </citation>
    <scope>NUCLEOTIDE SEQUENCE [LARGE SCALE GENOMIC DNA]</scope>
    <source>
        <strain evidence="10">L3</strain>
    </source>
</reference>
<feature type="transmembrane region" description="Helical" evidence="7">
    <location>
        <begin position="284"/>
        <end position="304"/>
    </location>
</feature>
<keyword evidence="5 7" id="KW-1133">Transmembrane helix</keyword>
<evidence type="ECO:0000256" key="4">
    <source>
        <dbReference type="ARBA" id="ARBA00022692"/>
    </source>
</evidence>
<comment type="similarity">
    <text evidence="7">Belongs to the binding-protein-dependent transport system permease family.</text>
</comment>
<keyword evidence="10" id="KW-1185">Reference proteome</keyword>
<proteinExistence type="inferred from homology"/>
<keyword evidence="3" id="KW-1003">Cell membrane</keyword>
<feature type="transmembrane region" description="Helical" evidence="7">
    <location>
        <begin position="325"/>
        <end position="347"/>
    </location>
</feature>
<dbReference type="KEGG" id="dtn:DTL3_1091"/>
<evidence type="ECO:0000256" key="7">
    <source>
        <dbReference type="RuleBase" id="RU363032"/>
    </source>
</evidence>
<dbReference type="PROSITE" id="PS50928">
    <property type="entry name" value="ABC_TM1"/>
    <property type="match status" value="1"/>
</dbReference>
<keyword evidence="2 7" id="KW-0813">Transport</keyword>
<dbReference type="STRING" id="1006576.DTL3_1091"/>
<evidence type="ECO:0000256" key="5">
    <source>
        <dbReference type="ARBA" id="ARBA00022989"/>
    </source>
</evidence>
<sequence>MNIKKTVLLIISFCLLIIFLFPLVIMIYTSFIPQGNMTNIVKDYYLNDFEAGYMSVIKRTIAPLGNTDYLLAKESPTSTQSLKIESTSERNPGIKMIGATRDLRKIKTLNFWLKVETPDINKGYVRFEDVNGLFQDIPFTLEKNGQWQEIKIDKKELDQDKLNLKFVTGISVVLNNEKEVSNVAFLIDDIKVYNQYPTLMNYVIVWTEDMFGRYIINSVIISVVVVLANLLFSSMVAYAFARREFKGKNFLFGLILATMMIPFQVTTIPIFILMKNLNFLDTYWALILPQLVTPFGIFILKQYIEQLPLEIEQAAVVDGAGPFAVFFKIVMPLSSPALAVMGINTFITTWNDLFMPLILTSSREMRTAQVGLALYQQLTQLQWPYLMSATTIVGLPIMIAFLIFQKQIISGITAGSVKG</sequence>
<dbReference type="EMBL" id="LN824141">
    <property type="protein sequence ID" value="CEP78395.1"/>
    <property type="molecule type" value="Genomic_DNA"/>
</dbReference>
<gene>
    <name evidence="9" type="primary">malG3</name>
    <name evidence="9" type="ORF">DTL3_1091</name>
</gene>
<evidence type="ECO:0000313" key="10">
    <source>
        <dbReference type="Proteomes" id="UP000032809"/>
    </source>
</evidence>
<dbReference type="InterPro" id="IPR000515">
    <property type="entry name" value="MetI-like"/>
</dbReference>
<protein>
    <submittedName>
        <fullName evidence="9">ABC-type maltose transport systems, permease component</fullName>
    </submittedName>
</protein>
<dbReference type="Pfam" id="PF00528">
    <property type="entry name" value="BPD_transp_1"/>
    <property type="match status" value="1"/>
</dbReference>
<accession>A0A0C7P2A3</accession>
<feature type="domain" description="ABC transmembrane type-1" evidence="8">
    <location>
        <begin position="215"/>
        <end position="404"/>
    </location>
</feature>
<dbReference type="Proteomes" id="UP000032809">
    <property type="component" value="Chromosome I"/>
</dbReference>
<dbReference type="HOGENOM" id="CLU_016047_5_0_0"/>
<feature type="transmembrane region" description="Helical" evidence="7">
    <location>
        <begin position="383"/>
        <end position="404"/>
    </location>
</feature>
<dbReference type="GO" id="GO:0055085">
    <property type="term" value="P:transmembrane transport"/>
    <property type="evidence" value="ECO:0007669"/>
    <property type="project" value="InterPro"/>
</dbReference>
<dbReference type="RefSeq" id="WP_231853937.1">
    <property type="nucleotide sequence ID" value="NZ_LN824141.1"/>
</dbReference>
<dbReference type="AlphaFoldDB" id="A0A0C7P2A3"/>